<organism evidence="3 4">
    <name type="scientific">Variovorax beijingensis</name>
    <dbReference type="NCBI Taxonomy" id="2496117"/>
    <lineage>
        <taxon>Bacteria</taxon>
        <taxon>Pseudomonadati</taxon>
        <taxon>Pseudomonadota</taxon>
        <taxon>Betaproteobacteria</taxon>
        <taxon>Burkholderiales</taxon>
        <taxon>Comamonadaceae</taxon>
        <taxon>Variovorax</taxon>
    </lineage>
</organism>
<feature type="domain" description="AtuA-like ferredoxin-fold" evidence="2">
    <location>
        <begin position="494"/>
        <end position="592"/>
    </location>
</feature>
<dbReference type="EMBL" id="VIVL01000010">
    <property type="protein sequence ID" value="TWD77150.1"/>
    <property type="molecule type" value="Genomic_DNA"/>
</dbReference>
<dbReference type="Pfam" id="PF07287">
    <property type="entry name" value="AtuA"/>
    <property type="match status" value="1"/>
</dbReference>
<dbReference type="InterPro" id="IPR056362">
    <property type="entry name" value="AtuA-like_ferredoxin_dom"/>
</dbReference>
<evidence type="ECO:0000313" key="3">
    <source>
        <dbReference type="EMBL" id="TWD77150.1"/>
    </source>
</evidence>
<sequence length="603" mass="63339">MNKTIRIGGASGFWGDSSVGATQLVQSGQIDYLVFDYLAELTMSILAAARIKKPELGYATDFVSVAMKSVLKDVVARNIRVVSNAGGVNPQGCADAVATLAKELGVDVRIAVVTGDDVMPLLPELRNAQPPVAELQSGAPLPAQVVTANAYLGAVPIKAALDAGAQIVITGRCVDSAVTLGVLMHEFAWTPHQYDELAGASLAGHIIECGCQGTGGLHTDWQSVPDWAHIGYPIVECSADGSFSVTKPKGTGGLIAPQCVAEQLLYEVHDPASYLLPDVVCDFTQVQITRTGPEHVRVTGARGRPPTDSYKVCATCLDGYKTSAQLTIVGFDAVAKARRTGEAILTRVDELLKAQGLPPFSATHLEVLGAESCYGPLANPAVAQTREAILRLTARHTDKAALQLLASEVASAGTSWAPGTTGIGGRPGVSPLIRQYAFLLDKRKLKPAVVLNGTAISIPEDSSERDIPSRVAGEPVAQAVVEPAALAASETVEVPLIAVAWARSGDKGDISNIGVIARKPDWLPVLRQQLSEARVAEHLSHLIEGKVVRYELPGIAAFNFVCEQALAGGGMASLRNDPLGKGMGQILLAMPVRVPKAWFAEAS</sequence>
<evidence type="ECO:0000259" key="1">
    <source>
        <dbReference type="Pfam" id="PF07287"/>
    </source>
</evidence>
<dbReference type="PANTHER" id="PTHR47708">
    <property type="match status" value="1"/>
</dbReference>
<comment type="caution">
    <text evidence="3">The sequence shown here is derived from an EMBL/GenBank/DDBJ whole genome shotgun (WGS) entry which is preliminary data.</text>
</comment>
<dbReference type="PANTHER" id="PTHR47708:SF2">
    <property type="entry name" value="SI:CH73-132F6.5"/>
    <property type="match status" value="1"/>
</dbReference>
<name>A0A561BE86_9BURK</name>
<dbReference type="InterPro" id="IPR010839">
    <property type="entry name" value="AtuA_N"/>
</dbReference>
<feature type="domain" description="Acyclic terpene utilisation N-terminal" evidence="1">
    <location>
        <begin position="5"/>
        <end position="450"/>
    </location>
</feature>
<evidence type="ECO:0000313" key="4">
    <source>
        <dbReference type="Proteomes" id="UP000319722"/>
    </source>
</evidence>
<dbReference type="Pfam" id="PF23544">
    <property type="entry name" value="AtuA_ferredoxin"/>
    <property type="match status" value="1"/>
</dbReference>
<dbReference type="Proteomes" id="UP000319722">
    <property type="component" value="Unassembled WGS sequence"/>
</dbReference>
<reference evidence="3 4" key="1">
    <citation type="submission" date="2019-06" db="EMBL/GenBank/DDBJ databases">
        <title>Sorghum-associated microbial communities from plants grown in Nebraska, USA.</title>
        <authorList>
            <person name="Schachtman D."/>
        </authorList>
    </citation>
    <scope>NUCLEOTIDE SEQUENCE [LARGE SCALE GENOMIC DNA]</scope>
    <source>
        <strain evidence="3 4">T529</strain>
    </source>
</reference>
<gene>
    <name evidence="3" type="ORF">FB547_110112</name>
</gene>
<protein>
    <submittedName>
        <fullName evidence="3">Uncharacterized protein DUF1446</fullName>
    </submittedName>
</protein>
<dbReference type="AlphaFoldDB" id="A0A561BE86"/>
<proteinExistence type="predicted"/>
<evidence type="ECO:0000259" key="2">
    <source>
        <dbReference type="Pfam" id="PF23544"/>
    </source>
</evidence>
<accession>A0A561BE86</accession>